<gene>
    <name evidence="1" type="ORF">RBH19_11180</name>
</gene>
<protein>
    <submittedName>
        <fullName evidence="1">Uncharacterized protein</fullName>
    </submittedName>
</protein>
<evidence type="ECO:0000313" key="1">
    <source>
        <dbReference type="EMBL" id="MDQ2070441.1"/>
    </source>
</evidence>
<evidence type="ECO:0000313" key="2">
    <source>
        <dbReference type="Proteomes" id="UP001239019"/>
    </source>
</evidence>
<sequence length="82" mass="9277">MRGNWKCSIRTEAAEALGIQKRIPSEYYERVIHSKNTSREAAISAAIYELLPGGLPVPARDRNVYESLIACEQDDSDWPMTH</sequence>
<organism evidence="1 2">
    <name type="scientific">Natronospira bacteriovora</name>
    <dbReference type="NCBI Taxonomy" id="3069753"/>
    <lineage>
        <taxon>Bacteria</taxon>
        <taxon>Pseudomonadati</taxon>
        <taxon>Pseudomonadota</taxon>
        <taxon>Gammaproteobacteria</taxon>
        <taxon>Natronospirales</taxon>
        <taxon>Natronospiraceae</taxon>
        <taxon>Natronospira</taxon>
    </lineage>
</organism>
<name>A0ABU0W8U7_9GAMM</name>
<dbReference type="Proteomes" id="UP001239019">
    <property type="component" value="Unassembled WGS sequence"/>
</dbReference>
<dbReference type="RefSeq" id="WP_306728941.1">
    <property type="nucleotide sequence ID" value="NZ_JAVDDT010000007.1"/>
</dbReference>
<keyword evidence="2" id="KW-1185">Reference proteome</keyword>
<reference evidence="1 2" key="1">
    <citation type="submission" date="2023-08" db="EMBL/GenBank/DDBJ databases">
        <title>Whole-genome sequencing of halo(alkali)philic microorganisms from hypersaline lakes.</title>
        <authorList>
            <person name="Sorokin D.Y."/>
            <person name="Abbas B."/>
            <person name="Merkel A.Y."/>
        </authorList>
    </citation>
    <scope>NUCLEOTIDE SEQUENCE [LARGE SCALE GENOMIC DNA]</scope>
    <source>
        <strain evidence="1 2">AB-CW4</strain>
    </source>
</reference>
<proteinExistence type="predicted"/>
<comment type="caution">
    <text evidence="1">The sequence shown here is derived from an EMBL/GenBank/DDBJ whole genome shotgun (WGS) entry which is preliminary data.</text>
</comment>
<accession>A0ABU0W8U7</accession>
<dbReference type="EMBL" id="JAVDDT010000007">
    <property type="protein sequence ID" value="MDQ2070441.1"/>
    <property type="molecule type" value="Genomic_DNA"/>
</dbReference>